<dbReference type="Pfam" id="PF05016">
    <property type="entry name" value="ParE_toxin"/>
    <property type="match status" value="1"/>
</dbReference>
<protein>
    <recommendedName>
        <fullName evidence="4">Plasmid stabilization system</fullName>
    </recommendedName>
</protein>
<proteinExistence type="inferred from homology"/>
<evidence type="ECO:0008006" key="4">
    <source>
        <dbReference type="Google" id="ProtNLM"/>
    </source>
</evidence>
<dbReference type="SUPFAM" id="SSF143011">
    <property type="entry name" value="RelE-like"/>
    <property type="match status" value="1"/>
</dbReference>
<dbReference type="InterPro" id="IPR007712">
    <property type="entry name" value="RelE/ParE_toxin"/>
</dbReference>
<organism evidence="3">
    <name type="scientific">metagenome</name>
    <dbReference type="NCBI Taxonomy" id="256318"/>
    <lineage>
        <taxon>unclassified sequences</taxon>
        <taxon>metagenomes</taxon>
    </lineage>
</organism>
<evidence type="ECO:0000256" key="1">
    <source>
        <dbReference type="ARBA" id="ARBA00006226"/>
    </source>
</evidence>
<name>A0A380THJ3_9ZZZZ</name>
<keyword evidence="2" id="KW-1277">Toxin-antitoxin system</keyword>
<evidence type="ECO:0000313" key="3">
    <source>
        <dbReference type="EMBL" id="SUS07910.1"/>
    </source>
</evidence>
<dbReference type="InterPro" id="IPR051803">
    <property type="entry name" value="TA_system_RelE-like_toxin"/>
</dbReference>
<comment type="similarity">
    <text evidence="1">Belongs to the RelE toxin family.</text>
</comment>
<sequence>MPFDVFLTEDAERDIEDIWRYVARADGIERADRLLDALEEACARLSELPQRGNVPKELHELGITEYREAHHKPYRIIYRIFEDRVVVYCVADGRRDMQSHLQRRLLR</sequence>
<dbReference type="PANTHER" id="PTHR33755">
    <property type="entry name" value="TOXIN PARE1-RELATED"/>
    <property type="match status" value="1"/>
</dbReference>
<evidence type="ECO:0000256" key="2">
    <source>
        <dbReference type="ARBA" id="ARBA00022649"/>
    </source>
</evidence>
<dbReference type="InterPro" id="IPR035093">
    <property type="entry name" value="RelE/ParE_toxin_dom_sf"/>
</dbReference>
<dbReference type="AlphaFoldDB" id="A0A380THJ3"/>
<reference evidence="3" key="1">
    <citation type="submission" date="2018-07" db="EMBL/GenBank/DDBJ databases">
        <authorList>
            <person name="Quirk P.G."/>
            <person name="Krulwich T.A."/>
        </authorList>
    </citation>
    <scope>NUCLEOTIDE SEQUENCE</scope>
</reference>
<accession>A0A380THJ3</accession>
<dbReference type="Gene3D" id="3.30.2310.20">
    <property type="entry name" value="RelE-like"/>
    <property type="match status" value="1"/>
</dbReference>
<dbReference type="EMBL" id="UIDG01000479">
    <property type="protein sequence ID" value="SUS07910.1"/>
    <property type="molecule type" value="Genomic_DNA"/>
</dbReference>
<gene>
    <name evidence="3" type="ORF">DF3PB_530003</name>
</gene>